<dbReference type="SUPFAM" id="SSF53474">
    <property type="entry name" value="alpha/beta-Hydrolases"/>
    <property type="match status" value="1"/>
</dbReference>
<evidence type="ECO:0000313" key="3">
    <source>
        <dbReference type="EMBL" id="SHE48101.1"/>
    </source>
</evidence>
<name>A0A1M4TUE7_9SPHI</name>
<dbReference type="InterPro" id="IPR001375">
    <property type="entry name" value="Peptidase_S9_cat"/>
</dbReference>
<keyword evidence="1" id="KW-0378">Hydrolase</keyword>
<keyword evidence="4" id="KW-1185">Reference proteome</keyword>
<dbReference type="Proteomes" id="UP000184287">
    <property type="component" value="Unassembled WGS sequence"/>
</dbReference>
<protein>
    <submittedName>
        <fullName evidence="3">Dipeptidyl aminopeptidase/acylaminoacyl peptidase</fullName>
    </submittedName>
</protein>
<dbReference type="GO" id="GO:0004177">
    <property type="term" value="F:aminopeptidase activity"/>
    <property type="evidence" value="ECO:0007669"/>
    <property type="project" value="UniProtKB-KW"/>
</dbReference>
<accession>A0A1M4TUE7</accession>
<evidence type="ECO:0000259" key="2">
    <source>
        <dbReference type="Pfam" id="PF00326"/>
    </source>
</evidence>
<dbReference type="PANTHER" id="PTHR42776">
    <property type="entry name" value="SERINE PEPTIDASE S9 FAMILY MEMBER"/>
    <property type="match status" value="1"/>
</dbReference>
<dbReference type="InterPro" id="IPR029058">
    <property type="entry name" value="AB_hydrolase_fold"/>
</dbReference>
<dbReference type="Gene3D" id="3.40.50.1820">
    <property type="entry name" value="alpha/beta hydrolase"/>
    <property type="match status" value="1"/>
</dbReference>
<dbReference type="InterPro" id="IPR011042">
    <property type="entry name" value="6-blade_b-propeller_TolB-like"/>
</dbReference>
<sequence length="667" mass="76200">MKTRIEIILLLTLSMHTTMTRTTHAQTNALPGNPTLVSSEKDLQKLIDAGAGDYKYQVEDYFSNPISSDFELSPNGRYLSFKERDDKGKSHVMIKELSTGKITPAIEEKENVIIGYGWATDTRLLYLMDKAGNENYHLYAVDIDGANNRDLTPYEGVRASILERLPENPESIILLMNKDNKLYFEPYRVNIITGESTKLYDNADPKNPINDFKFDKDGNLRGFTQIFNGKEVQYFYRPVGTVGFKLLNTASWYRKFTVLAFNYASKNPDDAYVLTNVDSDKARIVLFDMRKNKVIKEIFSNKDYDVSEISLSGERNWEIDYLTYEGEKRIIKPVSRHFKTIYKNLEKQFRGYEFQITGKTNDEKQYLVKVSSDRLFGGFYRYDTRTGKAILLHDLMPQLKEEDMAVMRPITFTSRDGLTLHGYITLPKEALNGGKVPTIVNPHGGPHNTRDSWGFNREAQLFASRGYATLQINFRISNGYGAGFYKAGFKQAGRKIMDDLEDGVQYSIAQGWVDPDKIGIYGGSHGGYATLMGLIKSPNLYKAGVDYVGISNIATFFDGFPEYWKILKEMVEDVWYDLDDPKEAQIAKDVSPIFHVDEIKSPLFVVQGGNDPRVNILESDQIVEALRKRGVDVPYMVKYDEGHGFLREENQIVFYKAMVGFWGLHLR</sequence>
<dbReference type="Gene3D" id="2.120.10.30">
    <property type="entry name" value="TolB, C-terminal domain"/>
    <property type="match status" value="1"/>
</dbReference>
<evidence type="ECO:0000256" key="1">
    <source>
        <dbReference type="ARBA" id="ARBA00022801"/>
    </source>
</evidence>
<dbReference type="GO" id="GO:0006508">
    <property type="term" value="P:proteolysis"/>
    <property type="evidence" value="ECO:0007669"/>
    <property type="project" value="InterPro"/>
</dbReference>
<dbReference type="EMBL" id="FQUQ01000001">
    <property type="protein sequence ID" value="SHE48101.1"/>
    <property type="molecule type" value="Genomic_DNA"/>
</dbReference>
<dbReference type="AlphaFoldDB" id="A0A1M4TUE7"/>
<feature type="domain" description="Peptidase S9 prolyl oligopeptidase catalytic" evidence="2">
    <location>
        <begin position="453"/>
        <end position="663"/>
    </location>
</feature>
<gene>
    <name evidence="3" type="ORF">SAMN04488522_101324</name>
</gene>
<keyword evidence="3" id="KW-0645">Protease</keyword>
<dbReference type="STRING" id="288992.SAMN04488522_101324"/>
<reference evidence="4" key="1">
    <citation type="submission" date="2016-11" db="EMBL/GenBank/DDBJ databases">
        <authorList>
            <person name="Varghese N."/>
            <person name="Submissions S."/>
        </authorList>
    </citation>
    <scope>NUCLEOTIDE SEQUENCE [LARGE SCALE GENOMIC DNA]</scope>
    <source>
        <strain evidence="4">DSM 16990</strain>
    </source>
</reference>
<proteinExistence type="predicted"/>
<dbReference type="Pfam" id="PF00326">
    <property type="entry name" value="Peptidase_S9"/>
    <property type="match status" value="1"/>
</dbReference>
<dbReference type="PANTHER" id="PTHR42776:SF27">
    <property type="entry name" value="DIPEPTIDYL PEPTIDASE FAMILY MEMBER 6"/>
    <property type="match status" value="1"/>
</dbReference>
<organism evidence="3 4">
    <name type="scientific">Pedobacter caeni</name>
    <dbReference type="NCBI Taxonomy" id="288992"/>
    <lineage>
        <taxon>Bacteria</taxon>
        <taxon>Pseudomonadati</taxon>
        <taxon>Bacteroidota</taxon>
        <taxon>Sphingobacteriia</taxon>
        <taxon>Sphingobacteriales</taxon>
        <taxon>Sphingobacteriaceae</taxon>
        <taxon>Pedobacter</taxon>
    </lineage>
</organism>
<evidence type="ECO:0000313" key="4">
    <source>
        <dbReference type="Proteomes" id="UP000184287"/>
    </source>
</evidence>
<dbReference type="SUPFAM" id="SSF82171">
    <property type="entry name" value="DPP6 N-terminal domain-like"/>
    <property type="match status" value="1"/>
</dbReference>
<keyword evidence="3" id="KW-0031">Aminopeptidase</keyword>
<dbReference type="GO" id="GO:0004252">
    <property type="term" value="F:serine-type endopeptidase activity"/>
    <property type="evidence" value="ECO:0007669"/>
    <property type="project" value="TreeGrafter"/>
</dbReference>